<gene>
    <name evidence="8" type="primary">yidC</name>
    <name evidence="8" type="ORF">MYF_03345</name>
</gene>
<evidence type="ECO:0000256" key="3">
    <source>
        <dbReference type="ARBA" id="ARBA00022989"/>
    </source>
</evidence>
<evidence type="ECO:0000256" key="2">
    <source>
        <dbReference type="ARBA" id="ARBA00022692"/>
    </source>
</evidence>
<dbReference type="Proteomes" id="UP000031129">
    <property type="component" value="Chromosome"/>
</dbReference>
<dbReference type="InterPro" id="IPR001708">
    <property type="entry name" value="YidC/ALB3/OXA1/COX18"/>
</dbReference>
<evidence type="ECO:0000259" key="7">
    <source>
        <dbReference type="Pfam" id="PF02096"/>
    </source>
</evidence>
<name>A0A0A8E827_MESFC</name>
<dbReference type="Pfam" id="PF02096">
    <property type="entry name" value="60KD_IMP"/>
    <property type="match status" value="1"/>
</dbReference>
<dbReference type="NCBIfam" id="NF002568">
    <property type="entry name" value="PRK02201.1-3"/>
    <property type="match status" value="1"/>
</dbReference>
<organism evidence="8 9">
    <name type="scientific">Mesomycoplasma flocculare ATCC 27399</name>
    <dbReference type="NCBI Taxonomy" id="743971"/>
    <lineage>
        <taxon>Bacteria</taxon>
        <taxon>Bacillati</taxon>
        <taxon>Mycoplasmatota</taxon>
        <taxon>Mycoplasmoidales</taxon>
        <taxon>Metamycoplasmataceae</taxon>
        <taxon>Mesomycoplasma</taxon>
    </lineage>
</organism>
<dbReference type="NCBIfam" id="TIGR03592">
    <property type="entry name" value="yidC_oxa1_cterm"/>
    <property type="match status" value="1"/>
</dbReference>
<dbReference type="AlphaFoldDB" id="A0A0A8E827"/>
<dbReference type="KEGG" id="mfq:MYF_03345"/>
<dbReference type="STRING" id="743971.MYF_03345"/>
<reference evidence="8 9" key="1">
    <citation type="journal article" date="2015" name="Genome Announc.">
        <title>Complete Genome Sequence of Mycoplasma flocculare Strain Ms42T (ATCC 27399T).</title>
        <authorList>
            <person name="Calcutt M.J."/>
            <person name="Foecking M.F."/>
            <person name="Heidari M.B."/>
            <person name="McIntosh M.A."/>
        </authorList>
    </citation>
    <scope>NUCLEOTIDE SEQUENCE [LARGE SCALE GENOMIC DNA]</scope>
    <source>
        <strain evidence="9">ATCC 27399</strain>
    </source>
</reference>
<dbReference type="PANTHER" id="PTHR12428">
    <property type="entry name" value="OXA1"/>
    <property type="match status" value="1"/>
</dbReference>
<feature type="transmembrane region" description="Helical" evidence="6">
    <location>
        <begin position="502"/>
        <end position="527"/>
    </location>
</feature>
<evidence type="ECO:0000256" key="4">
    <source>
        <dbReference type="ARBA" id="ARBA00023136"/>
    </source>
</evidence>
<feature type="transmembrane region" description="Helical" evidence="6">
    <location>
        <begin position="36"/>
        <end position="56"/>
    </location>
</feature>
<dbReference type="HOGENOM" id="CLU_031187_0_0_14"/>
<protein>
    <submittedName>
        <fullName evidence="8">Preprotein translocase subunit YidC</fullName>
    </submittedName>
</protein>
<dbReference type="GO" id="GO:0032977">
    <property type="term" value="F:membrane insertase activity"/>
    <property type="evidence" value="ECO:0007669"/>
    <property type="project" value="InterPro"/>
</dbReference>
<dbReference type="InterPro" id="IPR028055">
    <property type="entry name" value="YidC/Oxa/ALB_C"/>
</dbReference>
<accession>A0A0A8E827</accession>
<dbReference type="RefSeq" id="WP_002557481.1">
    <property type="nucleotide sequence ID" value="NZ_CP007585.1"/>
</dbReference>
<feature type="transmembrane region" description="Helical" evidence="6">
    <location>
        <begin position="377"/>
        <end position="400"/>
    </location>
</feature>
<comment type="similarity">
    <text evidence="5">Belongs to the OXA1/ALB3/YidC family.</text>
</comment>
<keyword evidence="4 6" id="KW-0472">Membrane</keyword>
<feature type="domain" description="Membrane insertase YidC/Oxa/ALB C-terminal" evidence="7">
    <location>
        <begin position="384"/>
        <end position="584"/>
    </location>
</feature>
<feature type="transmembrane region" description="Helical" evidence="6">
    <location>
        <begin position="454"/>
        <end position="474"/>
    </location>
</feature>
<comment type="subcellular location">
    <subcellularLocation>
        <location evidence="1 5">Membrane</location>
        <topology evidence="1 5">Multi-pass membrane protein</topology>
    </subcellularLocation>
</comment>
<evidence type="ECO:0000313" key="8">
    <source>
        <dbReference type="EMBL" id="AJC50143.1"/>
    </source>
</evidence>
<dbReference type="EMBL" id="CP007585">
    <property type="protein sequence ID" value="AJC50143.1"/>
    <property type="molecule type" value="Genomic_DNA"/>
</dbReference>
<proteinExistence type="inferred from homology"/>
<sequence>MKNNQTRPKAFEYFQNNNHKNKKTFKFKGLLKFLKVIFYTIIFGISLTGCIQSMVVKTSYNVGEALEFYNSKNEVMPNYVIFKPVKNKDLPGIDLATKNNNFLISADTKMLNQEQILDSLRKQIKNENSEFGEFNSLIMFQNGEHEFEYLKGDKNNEFIFFSSSSKSLNQKTNWTQIKIPSPKYFSLKLDKSYFERLQSAKSLPINLYNFENKDSGKASISEKIDKFFFNLDNKIPPVNRTYAIFSRDVFQSLYNKIISLPQFSNGRLEKAIEEFEQKAGKDVSPESQKLISGYAESIKKIIFPVNFSRVDIQNQTYSWNNNDEIAAKQIAFQNKIPSFPITSWAESWKLGPFYSIFVYPLSKIILLVTASQSLYEWSGWITILSILSIVVFTKIISFVFRFKTIFGQNKQMELQLKKAKIDAKYENYKKNKVMQQRHRQEIADLYKKNNFSPFAPFSQILVTMPIFIAVWRALQGIPSFKVTNFLGLELSATSYQKLFEGYWIYLPIIIVTVLVQGLQQIIPKILNKKRANRIMNIQENETLKKQQKTQRIVSIIFIFFGVIFQASLQIYWIIGGIWEILQTLGVFYLQKSKFFREKMRPWMQRKKWI</sequence>
<keyword evidence="9" id="KW-1185">Reference proteome</keyword>
<evidence type="ECO:0000313" key="9">
    <source>
        <dbReference type="Proteomes" id="UP000031129"/>
    </source>
</evidence>
<dbReference type="PANTHER" id="PTHR12428:SF65">
    <property type="entry name" value="CYTOCHROME C OXIDASE ASSEMBLY PROTEIN COX18, MITOCHONDRIAL"/>
    <property type="match status" value="1"/>
</dbReference>
<evidence type="ECO:0000256" key="6">
    <source>
        <dbReference type="SAM" id="Phobius"/>
    </source>
</evidence>
<keyword evidence="2 5" id="KW-0812">Transmembrane</keyword>
<evidence type="ECO:0000256" key="1">
    <source>
        <dbReference type="ARBA" id="ARBA00004141"/>
    </source>
</evidence>
<evidence type="ECO:0000256" key="5">
    <source>
        <dbReference type="RuleBase" id="RU003945"/>
    </source>
</evidence>
<dbReference type="OrthoDB" id="394558at2"/>
<keyword evidence="3 6" id="KW-1133">Transmembrane helix</keyword>
<dbReference type="GO" id="GO:0005886">
    <property type="term" value="C:plasma membrane"/>
    <property type="evidence" value="ECO:0007669"/>
    <property type="project" value="TreeGrafter"/>
</dbReference>
<dbReference type="GO" id="GO:0051205">
    <property type="term" value="P:protein insertion into membrane"/>
    <property type="evidence" value="ECO:0007669"/>
    <property type="project" value="TreeGrafter"/>
</dbReference>
<feature type="transmembrane region" description="Helical" evidence="6">
    <location>
        <begin position="548"/>
        <end position="564"/>
    </location>
</feature>